<accession>A0A9P7AVH3</accession>
<keyword evidence="3" id="KW-1185">Reference proteome</keyword>
<protein>
    <submittedName>
        <fullName evidence="2">Acetamidase/Formamidase family-domain-containing protein</fullName>
    </submittedName>
</protein>
<feature type="transmembrane region" description="Helical" evidence="1">
    <location>
        <begin position="254"/>
        <end position="276"/>
    </location>
</feature>
<feature type="transmembrane region" description="Helical" evidence="1">
    <location>
        <begin position="196"/>
        <end position="217"/>
    </location>
</feature>
<keyword evidence="1" id="KW-1133">Transmembrane helix</keyword>
<keyword evidence="1" id="KW-0812">Transmembrane</keyword>
<dbReference type="OrthoDB" id="2702543at2759"/>
<dbReference type="AlphaFoldDB" id="A0A9P7AVH3"/>
<gene>
    <name evidence="2" type="ORF">HD556DRAFT_1535567</name>
</gene>
<dbReference type="Pfam" id="PF03069">
    <property type="entry name" value="FmdA_AmdA"/>
    <property type="match status" value="1"/>
</dbReference>
<sequence length="350" mass="38646">MKTIPNRKVVLVGATASILGFWELGYGVWLTGKLAWPSQRAKFTDSHISHSPSIGVVDEVTASAVSLDGVALTGASTRITFISFDSDLSPLFPTASDDIRDVDLTSVHNLSGPIAVEGAEPRDCLVVDILDVRPFDKMPWGYTGIFELKNGGRLFVGEWFVDRSKYIPLRLTYCERKYLRLLDDALQNRSTRVLPIVHLLSLVLILLLVFFPSPALVHRPYSSEPRQQLLMCAGRLRMVFVVLGTAWWSSDINYMQFSMWAAACMGLSPGFGPAWAHGSGLKSVNLQGKFAGLICLVQIPGTLVNSSGPVYAIDNLRSWFWSRYNVTTHLVKRFGSGTVSNKTRTEDTSA</sequence>
<reference evidence="2" key="1">
    <citation type="journal article" date="2020" name="New Phytol.">
        <title>Comparative genomics reveals dynamic genome evolution in host specialist ectomycorrhizal fungi.</title>
        <authorList>
            <person name="Lofgren L.A."/>
            <person name="Nguyen N.H."/>
            <person name="Vilgalys R."/>
            <person name="Ruytinx J."/>
            <person name="Liao H.L."/>
            <person name="Branco S."/>
            <person name="Kuo A."/>
            <person name="LaButti K."/>
            <person name="Lipzen A."/>
            <person name="Andreopoulos W."/>
            <person name="Pangilinan J."/>
            <person name="Riley R."/>
            <person name="Hundley H."/>
            <person name="Na H."/>
            <person name="Barry K."/>
            <person name="Grigoriev I.V."/>
            <person name="Stajich J.E."/>
            <person name="Kennedy P.G."/>
        </authorList>
    </citation>
    <scope>NUCLEOTIDE SEQUENCE</scope>
    <source>
        <strain evidence="2">S12</strain>
    </source>
</reference>
<organism evidence="2 3">
    <name type="scientific">Suillus plorans</name>
    <dbReference type="NCBI Taxonomy" id="116603"/>
    <lineage>
        <taxon>Eukaryota</taxon>
        <taxon>Fungi</taxon>
        <taxon>Dikarya</taxon>
        <taxon>Basidiomycota</taxon>
        <taxon>Agaricomycotina</taxon>
        <taxon>Agaricomycetes</taxon>
        <taxon>Agaricomycetidae</taxon>
        <taxon>Boletales</taxon>
        <taxon>Suillineae</taxon>
        <taxon>Suillaceae</taxon>
        <taxon>Suillus</taxon>
    </lineage>
</organism>
<dbReference type="Proteomes" id="UP000719766">
    <property type="component" value="Unassembled WGS sequence"/>
</dbReference>
<dbReference type="InterPro" id="IPR004304">
    <property type="entry name" value="FmdA_AmdA"/>
</dbReference>
<dbReference type="RefSeq" id="XP_041161640.1">
    <property type="nucleotide sequence ID" value="XM_041309604.1"/>
</dbReference>
<comment type="caution">
    <text evidence="2">The sequence shown here is derived from an EMBL/GenBank/DDBJ whole genome shotgun (WGS) entry which is preliminary data.</text>
</comment>
<dbReference type="GeneID" id="64603368"/>
<dbReference type="Gene3D" id="2.60.120.580">
    <property type="entry name" value="Acetamidase/Formamidase-like domains"/>
    <property type="match status" value="1"/>
</dbReference>
<keyword evidence="1" id="KW-0472">Membrane</keyword>
<proteinExistence type="predicted"/>
<dbReference type="GO" id="GO:0016811">
    <property type="term" value="F:hydrolase activity, acting on carbon-nitrogen (but not peptide) bonds, in linear amides"/>
    <property type="evidence" value="ECO:0007669"/>
    <property type="project" value="InterPro"/>
</dbReference>
<evidence type="ECO:0000313" key="3">
    <source>
        <dbReference type="Proteomes" id="UP000719766"/>
    </source>
</evidence>
<dbReference type="EMBL" id="JABBWE010000020">
    <property type="protein sequence ID" value="KAG1795987.1"/>
    <property type="molecule type" value="Genomic_DNA"/>
</dbReference>
<evidence type="ECO:0000256" key="1">
    <source>
        <dbReference type="SAM" id="Phobius"/>
    </source>
</evidence>
<name>A0A9P7AVH3_9AGAM</name>
<feature type="transmembrane region" description="Helical" evidence="1">
    <location>
        <begin position="229"/>
        <end position="248"/>
    </location>
</feature>
<evidence type="ECO:0000313" key="2">
    <source>
        <dbReference type="EMBL" id="KAG1795987.1"/>
    </source>
</evidence>
<dbReference type="SUPFAM" id="SSF141130">
    <property type="entry name" value="Acetamidase/Formamidase-like"/>
    <property type="match status" value="1"/>
</dbReference>